<comment type="similarity">
    <text evidence="1">Belongs to the transglycosylase Slt family.</text>
</comment>
<evidence type="ECO:0000313" key="3">
    <source>
        <dbReference type="EMBL" id="MBB6072379.1"/>
    </source>
</evidence>
<evidence type="ECO:0000313" key="4">
    <source>
        <dbReference type="Proteomes" id="UP000582837"/>
    </source>
</evidence>
<dbReference type="Proteomes" id="UP000582837">
    <property type="component" value="Unassembled WGS sequence"/>
</dbReference>
<evidence type="ECO:0000256" key="1">
    <source>
        <dbReference type="ARBA" id="ARBA00007734"/>
    </source>
</evidence>
<dbReference type="AlphaFoldDB" id="A0A841H3H5"/>
<organism evidence="3 4">
    <name type="scientific">Longimicrobium terrae</name>
    <dbReference type="NCBI Taxonomy" id="1639882"/>
    <lineage>
        <taxon>Bacteria</taxon>
        <taxon>Pseudomonadati</taxon>
        <taxon>Gemmatimonadota</taxon>
        <taxon>Longimicrobiia</taxon>
        <taxon>Longimicrobiales</taxon>
        <taxon>Longimicrobiaceae</taxon>
        <taxon>Longimicrobium</taxon>
    </lineage>
</organism>
<proteinExistence type="inferred from homology"/>
<dbReference type="PANTHER" id="PTHR37423">
    <property type="entry name" value="SOLUBLE LYTIC MUREIN TRANSGLYCOSYLASE-RELATED"/>
    <property type="match status" value="1"/>
</dbReference>
<dbReference type="EMBL" id="JACHIA010000014">
    <property type="protein sequence ID" value="MBB6072379.1"/>
    <property type="molecule type" value="Genomic_DNA"/>
</dbReference>
<dbReference type="PANTHER" id="PTHR37423:SF2">
    <property type="entry name" value="MEMBRANE-BOUND LYTIC MUREIN TRANSGLYCOSYLASE C"/>
    <property type="match status" value="1"/>
</dbReference>
<sequence length="218" mass="23868">MQSVILKLQADVQARKTPRLDLSPTLKNTLMAGALCLFAFAIGAQTANSAVAELSGLVGTTSPEGVIELQKVEIDRLKRIHEASSTYGIPADLAERIEDIALAEGIEPQVAFGLVRAESEFNRRAVSPVGAVGLTQLMPSTAKYFKAGLAREDLFDRDTNLRIGFRYLKTLIEKYDGNLKLALLAYNRGPDRVDQLLANGDDPNNGYVEMVLGKRRHR</sequence>
<accession>A0A841H3H5</accession>
<dbReference type="Gene3D" id="1.10.530.10">
    <property type="match status" value="1"/>
</dbReference>
<keyword evidence="4" id="KW-1185">Reference proteome</keyword>
<dbReference type="InterPro" id="IPR008258">
    <property type="entry name" value="Transglycosylase_SLT_dom_1"/>
</dbReference>
<gene>
    <name evidence="3" type="ORF">HNQ61_004041</name>
</gene>
<feature type="domain" description="Transglycosylase SLT" evidence="2">
    <location>
        <begin position="99"/>
        <end position="199"/>
    </location>
</feature>
<evidence type="ECO:0000259" key="2">
    <source>
        <dbReference type="Pfam" id="PF01464"/>
    </source>
</evidence>
<comment type="caution">
    <text evidence="3">The sequence shown here is derived from an EMBL/GenBank/DDBJ whole genome shotgun (WGS) entry which is preliminary data.</text>
</comment>
<dbReference type="RefSeq" id="WP_170036591.1">
    <property type="nucleotide sequence ID" value="NZ_JABDTL010000002.1"/>
</dbReference>
<dbReference type="SUPFAM" id="SSF53955">
    <property type="entry name" value="Lysozyme-like"/>
    <property type="match status" value="1"/>
</dbReference>
<protein>
    <submittedName>
        <fullName evidence="3">Soluble lytic murein transglycosylase-like protein</fullName>
    </submittedName>
</protein>
<dbReference type="InterPro" id="IPR023346">
    <property type="entry name" value="Lysozyme-like_dom_sf"/>
</dbReference>
<name>A0A841H3H5_9BACT</name>
<dbReference type="Pfam" id="PF01464">
    <property type="entry name" value="SLT"/>
    <property type="match status" value="1"/>
</dbReference>
<reference evidence="3 4" key="1">
    <citation type="submission" date="2020-08" db="EMBL/GenBank/DDBJ databases">
        <title>Genomic Encyclopedia of Type Strains, Phase IV (KMG-IV): sequencing the most valuable type-strain genomes for metagenomic binning, comparative biology and taxonomic classification.</title>
        <authorList>
            <person name="Goeker M."/>
        </authorList>
    </citation>
    <scope>NUCLEOTIDE SEQUENCE [LARGE SCALE GENOMIC DNA]</scope>
    <source>
        <strain evidence="3 4">DSM 29007</strain>
    </source>
</reference>